<organism evidence="8 9">
    <name type="scientific">Lutimaribacter marinistellae</name>
    <dbReference type="NCBI Taxonomy" id="1820329"/>
    <lineage>
        <taxon>Bacteria</taxon>
        <taxon>Pseudomonadati</taxon>
        <taxon>Pseudomonadota</taxon>
        <taxon>Alphaproteobacteria</taxon>
        <taxon>Rhodobacterales</taxon>
        <taxon>Roseobacteraceae</taxon>
        <taxon>Lutimaribacter</taxon>
    </lineage>
</organism>
<dbReference type="RefSeq" id="WP_386735371.1">
    <property type="nucleotide sequence ID" value="NZ_JBHRXI010000010.1"/>
</dbReference>
<sequence length="341" mass="36062">MRRVVELAVFTGLAILFHVALFAQPPDEGAEAGGSGGEALVSLQAADATVTDMVAAWQRPIDRQPPPEPELAPIEAESTAPNLPRLDLAEARRAEMRLAAMPPAETETLDFDAPKAPVRPRAQMPEIARPDAPETSLSPDMPRPETTRPERSVPPKTVLTQPQAEALEIETEAAEPPPSDAAPVTSVRPPERPAPQPRTEPRPQPQTARKAEKTTTGTAAQRAAGSGGSAQAGNARSARTATLSKGQQAKLQAVWGAKIRARIERAKRYPRGTNASGQVSLAISIGRDGQLQGVSIRRSSGNGALDKAAVDAVRRAGRFPAAPKDLPGNSFAFSLAIVMKR</sequence>
<dbReference type="Proteomes" id="UP001595629">
    <property type="component" value="Unassembled WGS sequence"/>
</dbReference>
<keyword evidence="2" id="KW-0812">Transmembrane</keyword>
<evidence type="ECO:0000256" key="6">
    <source>
        <dbReference type="SAM" id="SignalP"/>
    </source>
</evidence>
<dbReference type="InterPro" id="IPR037682">
    <property type="entry name" value="TonB_C"/>
</dbReference>
<evidence type="ECO:0000313" key="8">
    <source>
        <dbReference type="EMBL" id="MFC3614184.1"/>
    </source>
</evidence>
<feature type="compositionally biased region" description="Pro residues" evidence="5">
    <location>
        <begin position="192"/>
        <end position="204"/>
    </location>
</feature>
<proteinExistence type="predicted"/>
<evidence type="ECO:0000256" key="4">
    <source>
        <dbReference type="ARBA" id="ARBA00023136"/>
    </source>
</evidence>
<evidence type="ECO:0000259" key="7">
    <source>
        <dbReference type="PROSITE" id="PS52015"/>
    </source>
</evidence>
<feature type="region of interest" description="Disordered" evidence="5">
    <location>
        <begin position="60"/>
        <end position="85"/>
    </location>
</feature>
<reference evidence="9" key="1">
    <citation type="journal article" date="2019" name="Int. J. Syst. Evol. Microbiol.">
        <title>The Global Catalogue of Microorganisms (GCM) 10K type strain sequencing project: providing services to taxonomists for standard genome sequencing and annotation.</title>
        <authorList>
            <consortium name="The Broad Institute Genomics Platform"/>
            <consortium name="The Broad Institute Genome Sequencing Center for Infectious Disease"/>
            <person name="Wu L."/>
            <person name="Ma J."/>
        </authorList>
    </citation>
    <scope>NUCLEOTIDE SEQUENCE [LARGE SCALE GENOMIC DNA]</scope>
    <source>
        <strain evidence="9">KCTC 42911</strain>
    </source>
</reference>
<keyword evidence="6" id="KW-0732">Signal</keyword>
<dbReference type="InterPro" id="IPR006260">
    <property type="entry name" value="TonB/TolA_C"/>
</dbReference>
<feature type="compositionally biased region" description="Basic and acidic residues" evidence="5">
    <location>
        <begin position="142"/>
        <end position="153"/>
    </location>
</feature>
<feature type="chain" id="PRO_5047145603" evidence="6">
    <location>
        <begin position="24"/>
        <end position="341"/>
    </location>
</feature>
<accession>A0ABV7THH3</accession>
<dbReference type="EMBL" id="JBHRXI010000010">
    <property type="protein sequence ID" value="MFC3614184.1"/>
    <property type="molecule type" value="Genomic_DNA"/>
</dbReference>
<keyword evidence="3" id="KW-1133">Transmembrane helix</keyword>
<name>A0ABV7THH3_9RHOB</name>
<comment type="subcellular location">
    <subcellularLocation>
        <location evidence="1">Membrane</location>
        <topology evidence="1">Single-pass membrane protein</topology>
    </subcellularLocation>
</comment>
<feature type="signal peptide" evidence="6">
    <location>
        <begin position="1"/>
        <end position="23"/>
    </location>
</feature>
<evidence type="ECO:0000313" key="9">
    <source>
        <dbReference type="Proteomes" id="UP001595629"/>
    </source>
</evidence>
<feature type="compositionally biased region" description="Low complexity" evidence="5">
    <location>
        <begin position="214"/>
        <end position="224"/>
    </location>
</feature>
<feature type="region of interest" description="Disordered" evidence="5">
    <location>
        <begin position="100"/>
        <end position="159"/>
    </location>
</feature>
<keyword evidence="4" id="KW-0472">Membrane</keyword>
<evidence type="ECO:0000256" key="5">
    <source>
        <dbReference type="SAM" id="MobiDB-lite"/>
    </source>
</evidence>
<dbReference type="SUPFAM" id="SSF74653">
    <property type="entry name" value="TolA/TonB C-terminal domain"/>
    <property type="match status" value="1"/>
</dbReference>
<keyword evidence="9" id="KW-1185">Reference proteome</keyword>
<comment type="caution">
    <text evidence="8">The sequence shown here is derived from an EMBL/GenBank/DDBJ whole genome shotgun (WGS) entry which is preliminary data.</text>
</comment>
<dbReference type="Pfam" id="PF13103">
    <property type="entry name" value="TonB_2"/>
    <property type="match status" value="1"/>
</dbReference>
<dbReference type="PROSITE" id="PS52015">
    <property type="entry name" value="TONB_CTD"/>
    <property type="match status" value="1"/>
</dbReference>
<evidence type="ECO:0000256" key="1">
    <source>
        <dbReference type="ARBA" id="ARBA00004167"/>
    </source>
</evidence>
<gene>
    <name evidence="8" type="ORF">ACFORG_10475</name>
</gene>
<protein>
    <submittedName>
        <fullName evidence="8">TonB family protein</fullName>
    </submittedName>
</protein>
<feature type="domain" description="TonB C-terminal" evidence="7">
    <location>
        <begin position="251"/>
        <end position="341"/>
    </location>
</feature>
<evidence type="ECO:0000256" key="3">
    <source>
        <dbReference type="ARBA" id="ARBA00022989"/>
    </source>
</evidence>
<feature type="region of interest" description="Disordered" evidence="5">
    <location>
        <begin position="171"/>
        <end position="247"/>
    </location>
</feature>
<evidence type="ECO:0000256" key="2">
    <source>
        <dbReference type="ARBA" id="ARBA00022692"/>
    </source>
</evidence>
<dbReference type="NCBIfam" id="TIGR01352">
    <property type="entry name" value="tonB_Cterm"/>
    <property type="match status" value="1"/>
</dbReference>
<dbReference type="Gene3D" id="3.30.1150.10">
    <property type="match status" value="1"/>
</dbReference>